<dbReference type="EC" id="2.3.1.199" evidence="10"/>
<keyword evidence="7 10" id="KW-0443">Lipid metabolism</keyword>
<evidence type="ECO:0000256" key="7">
    <source>
        <dbReference type="ARBA" id="ARBA00023098"/>
    </source>
</evidence>
<organism evidence="11 12">
    <name type="scientific">Orchesella cincta</name>
    <name type="common">Springtail</name>
    <name type="synonym">Podura cincta</name>
    <dbReference type="NCBI Taxonomy" id="48709"/>
    <lineage>
        <taxon>Eukaryota</taxon>
        <taxon>Metazoa</taxon>
        <taxon>Ecdysozoa</taxon>
        <taxon>Arthropoda</taxon>
        <taxon>Hexapoda</taxon>
        <taxon>Collembola</taxon>
        <taxon>Entomobryomorpha</taxon>
        <taxon>Entomobryoidea</taxon>
        <taxon>Orchesellidae</taxon>
        <taxon>Orchesellinae</taxon>
        <taxon>Orchesella</taxon>
    </lineage>
</organism>
<name>A0A1D2MFH1_ORCCI</name>
<comment type="catalytic activity">
    <reaction evidence="10">
        <text>a very-long-chain acyl-CoA + malonyl-CoA + H(+) = a very-long-chain 3-oxoacyl-CoA + CO2 + CoA</text>
        <dbReference type="Rhea" id="RHEA:32727"/>
        <dbReference type="ChEBI" id="CHEBI:15378"/>
        <dbReference type="ChEBI" id="CHEBI:16526"/>
        <dbReference type="ChEBI" id="CHEBI:57287"/>
        <dbReference type="ChEBI" id="CHEBI:57384"/>
        <dbReference type="ChEBI" id="CHEBI:90725"/>
        <dbReference type="ChEBI" id="CHEBI:90736"/>
        <dbReference type="EC" id="2.3.1.199"/>
    </reaction>
</comment>
<keyword evidence="5 10" id="KW-0276">Fatty acid metabolism</keyword>
<comment type="subcellular location">
    <subcellularLocation>
        <location evidence="1">Membrane</location>
        <topology evidence="1">Multi-pass membrane protein</topology>
    </subcellularLocation>
</comment>
<feature type="transmembrane region" description="Helical" evidence="10">
    <location>
        <begin position="106"/>
        <end position="131"/>
    </location>
</feature>
<dbReference type="OMA" id="MIINWYL"/>
<comment type="caution">
    <text evidence="11">The sequence shown here is derived from an EMBL/GenBank/DDBJ whole genome shotgun (WGS) entry which is preliminary data.</text>
</comment>
<evidence type="ECO:0000256" key="9">
    <source>
        <dbReference type="ARBA" id="ARBA00023160"/>
    </source>
</evidence>
<evidence type="ECO:0000313" key="11">
    <source>
        <dbReference type="EMBL" id="ODM91749.1"/>
    </source>
</evidence>
<keyword evidence="6 10" id="KW-1133">Transmembrane helix</keyword>
<comment type="similarity">
    <text evidence="10">Belongs to the ELO family.</text>
</comment>
<feature type="transmembrane region" description="Helical" evidence="10">
    <location>
        <begin position="162"/>
        <end position="185"/>
    </location>
</feature>
<dbReference type="STRING" id="48709.A0A1D2MFH1"/>
<dbReference type="PROSITE" id="PS01188">
    <property type="entry name" value="ELO"/>
    <property type="match status" value="1"/>
</dbReference>
<keyword evidence="8 10" id="KW-0472">Membrane</keyword>
<dbReference type="GO" id="GO:0042761">
    <property type="term" value="P:very long-chain fatty acid biosynthetic process"/>
    <property type="evidence" value="ECO:0007669"/>
    <property type="project" value="TreeGrafter"/>
</dbReference>
<proteinExistence type="inferred from homology"/>
<evidence type="ECO:0000313" key="12">
    <source>
        <dbReference type="Proteomes" id="UP000094527"/>
    </source>
</evidence>
<dbReference type="PANTHER" id="PTHR11157">
    <property type="entry name" value="FATTY ACID ACYL TRANSFERASE-RELATED"/>
    <property type="match status" value="1"/>
</dbReference>
<dbReference type="GO" id="GO:0030148">
    <property type="term" value="P:sphingolipid biosynthetic process"/>
    <property type="evidence" value="ECO:0007669"/>
    <property type="project" value="TreeGrafter"/>
</dbReference>
<keyword evidence="3 10" id="KW-0808">Transferase</keyword>
<dbReference type="PANTHER" id="PTHR11157:SF126">
    <property type="entry name" value="ELONGATION OF VERY LONG CHAIN FATTY ACIDS PROTEIN"/>
    <property type="match status" value="1"/>
</dbReference>
<keyword evidence="12" id="KW-1185">Reference proteome</keyword>
<keyword evidence="9 10" id="KW-0275">Fatty acid biosynthesis</keyword>
<feature type="transmembrane region" description="Helical" evidence="10">
    <location>
        <begin position="205"/>
        <end position="221"/>
    </location>
</feature>
<reference evidence="11 12" key="1">
    <citation type="journal article" date="2016" name="Genome Biol. Evol.">
        <title>Gene Family Evolution Reflects Adaptation to Soil Environmental Stressors in the Genome of the Collembolan Orchesella cincta.</title>
        <authorList>
            <person name="Faddeeva-Vakhrusheva A."/>
            <person name="Derks M.F."/>
            <person name="Anvar S.Y."/>
            <person name="Agamennone V."/>
            <person name="Suring W."/>
            <person name="Smit S."/>
            <person name="van Straalen N.M."/>
            <person name="Roelofs D."/>
        </authorList>
    </citation>
    <scope>NUCLEOTIDE SEQUENCE [LARGE SCALE GENOMIC DNA]</scope>
    <source>
        <tissue evidence="11">Mixed pool</tissue>
    </source>
</reference>
<keyword evidence="2 10" id="KW-0444">Lipid biosynthesis</keyword>
<evidence type="ECO:0000256" key="6">
    <source>
        <dbReference type="ARBA" id="ARBA00022989"/>
    </source>
</evidence>
<keyword evidence="4 10" id="KW-0812">Transmembrane</keyword>
<sequence length="333" mass="38938">MPDFKEYPKNKLSIYIADPRVENWFLMPRWTPILTIIIIYYLVVLIGPILMENRRPYTLRNVLKIYNFVQVMISGYMFKEFVISAWQSSYSLQCQPVDRSNSPQAVRMAAACWWFFFSKVIDLLDTVFFILRKKNSQVTFLHVYHHGSMILNWWLAGKYFPGGQIFFQCTCNSFVHVVMYTYYFLSAFGPAVQKYLWWKRYLTQLQLIQFLAIIVHLIYGMSRTCDFPFVLNCYIIIYCITLISLFTNFYIEAYQHQRTDRLEIQAAIQEKRARSIAAGGTGTNNYANNSYMNNLRNGFIKNSSENGCSGPTMISNGYGTDVNGNGPMAYLRR</sequence>
<gene>
    <name evidence="11" type="ORF">Ocin01_14934</name>
</gene>
<dbReference type="GO" id="GO:0009922">
    <property type="term" value="F:fatty acid elongase activity"/>
    <property type="evidence" value="ECO:0007669"/>
    <property type="project" value="UniProtKB-EC"/>
</dbReference>
<dbReference type="Proteomes" id="UP000094527">
    <property type="component" value="Unassembled WGS sequence"/>
</dbReference>
<protein>
    <recommendedName>
        <fullName evidence="10">Elongation of very long chain fatty acids protein</fullName>
        <ecNumber evidence="10">2.3.1.199</ecNumber>
    </recommendedName>
    <alternativeName>
        <fullName evidence="10">Very-long-chain 3-oxoacyl-CoA synthase</fullName>
    </alternativeName>
</protein>
<evidence type="ECO:0000256" key="5">
    <source>
        <dbReference type="ARBA" id="ARBA00022832"/>
    </source>
</evidence>
<evidence type="ECO:0000256" key="1">
    <source>
        <dbReference type="ARBA" id="ARBA00004141"/>
    </source>
</evidence>
<dbReference type="InterPro" id="IPR030457">
    <property type="entry name" value="ELO_CS"/>
</dbReference>
<evidence type="ECO:0000256" key="8">
    <source>
        <dbReference type="ARBA" id="ARBA00023136"/>
    </source>
</evidence>
<dbReference type="GO" id="GO:0034625">
    <property type="term" value="P:fatty acid elongation, monounsaturated fatty acid"/>
    <property type="evidence" value="ECO:0007669"/>
    <property type="project" value="TreeGrafter"/>
</dbReference>
<dbReference type="OrthoDB" id="434092at2759"/>
<evidence type="ECO:0000256" key="2">
    <source>
        <dbReference type="ARBA" id="ARBA00022516"/>
    </source>
</evidence>
<dbReference type="GO" id="GO:0034626">
    <property type="term" value="P:fatty acid elongation, polyunsaturated fatty acid"/>
    <property type="evidence" value="ECO:0007669"/>
    <property type="project" value="TreeGrafter"/>
</dbReference>
<dbReference type="EMBL" id="LJIJ01001433">
    <property type="protein sequence ID" value="ODM91749.1"/>
    <property type="molecule type" value="Genomic_DNA"/>
</dbReference>
<feature type="transmembrane region" description="Helical" evidence="10">
    <location>
        <begin position="30"/>
        <end position="51"/>
    </location>
</feature>
<dbReference type="GO" id="GO:0019367">
    <property type="term" value="P:fatty acid elongation, saturated fatty acid"/>
    <property type="evidence" value="ECO:0007669"/>
    <property type="project" value="TreeGrafter"/>
</dbReference>
<evidence type="ECO:0000256" key="4">
    <source>
        <dbReference type="ARBA" id="ARBA00022692"/>
    </source>
</evidence>
<accession>A0A1D2MFH1</accession>
<feature type="transmembrane region" description="Helical" evidence="10">
    <location>
        <begin position="138"/>
        <end position="156"/>
    </location>
</feature>
<evidence type="ECO:0000256" key="3">
    <source>
        <dbReference type="ARBA" id="ARBA00022679"/>
    </source>
</evidence>
<dbReference type="InterPro" id="IPR002076">
    <property type="entry name" value="ELO_fam"/>
</dbReference>
<dbReference type="Pfam" id="PF01151">
    <property type="entry name" value="ELO"/>
    <property type="match status" value="1"/>
</dbReference>
<dbReference type="GO" id="GO:0005789">
    <property type="term" value="C:endoplasmic reticulum membrane"/>
    <property type="evidence" value="ECO:0007669"/>
    <property type="project" value="TreeGrafter"/>
</dbReference>
<dbReference type="AlphaFoldDB" id="A0A1D2MFH1"/>
<feature type="transmembrane region" description="Helical" evidence="10">
    <location>
        <begin position="227"/>
        <end position="251"/>
    </location>
</feature>
<evidence type="ECO:0000256" key="10">
    <source>
        <dbReference type="RuleBase" id="RU361115"/>
    </source>
</evidence>
<feature type="transmembrane region" description="Helical" evidence="10">
    <location>
        <begin position="63"/>
        <end position="86"/>
    </location>
</feature>